<dbReference type="EMBL" id="BMKS01000002">
    <property type="protein sequence ID" value="GGG22356.1"/>
    <property type="molecule type" value="Genomic_DNA"/>
</dbReference>
<keyword evidence="2" id="KW-1185">Reference proteome</keyword>
<name>A0A8J2Z918_9PROT</name>
<organism evidence="1 2">
    <name type="scientific">Caldovatus sediminis</name>
    <dbReference type="NCBI Taxonomy" id="2041189"/>
    <lineage>
        <taxon>Bacteria</taxon>
        <taxon>Pseudomonadati</taxon>
        <taxon>Pseudomonadota</taxon>
        <taxon>Alphaproteobacteria</taxon>
        <taxon>Acetobacterales</taxon>
        <taxon>Roseomonadaceae</taxon>
        <taxon>Caldovatus</taxon>
    </lineage>
</organism>
<proteinExistence type="predicted"/>
<comment type="caution">
    <text evidence="1">The sequence shown here is derived from an EMBL/GenBank/DDBJ whole genome shotgun (WGS) entry which is preliminary data.</text>
</comment>
<dbReference type="AlphaFoldDB" id="A0A8J2Z918"/>
<accession>A0A8J2Z918</accession>
<protein>
    <submittedName>
        <fullName evidence="1">Uncharacterized protein</fullName>
    </submittedName>
</protein>
<reference evidence="1 2" key="1">
    <citation type="journal article" date="2014" name="Int. J. Syst. Evol. Microbiol.">
        <title>Complete genome sequence of Corynebacterium casei LMG S-19264T (=DSM 44701T), isolated from a smear-ripened cheese.</title>
        <authorList>
            <consortium name="US DOE Joint Genome Institute (JGI-PGF)"/>
            <person name="Walter F."/>
            <person name="Albersmeier A."/>
            <person name="Kalinowski J."/>
            <person name="Ruckert C."/>
        </authorList>
    </citation>
    <scope>NUCLEOTIDE SEQUENCE [LARGE SCALE GENOMIC DNA]</scope>
    <source>
        <strain evidence="1 2">CGMCC 1.16330</strain>
    </source>
</reference>
<dbReference type="RefSeq" id="WP_188898730.1">
    <property type="nucleotide sequence ID" value="NZ_BMKS01000002.1"/>
</dbReference>
<evidence type="ECO:0000313" key="1">
    <source>
        <dbReference type="EMBL" id="GGG22356.1"/>
    </source>
</evidence>
<sequence length="216" mass="21609">MPFDAPGLTPLTQANGFSLWHYRTTDSRAAVLAPGYFAPVADRLRPGDVLVVQAADATALMSIRADGTAATGVTLDAAAAGLALTRSATQRFGVVQAAEAVARSIALGPLPAIATAGVEIAASATVLGPIASLAFSLLRPDGSPAAPGLTVPVLGGVATAVFQAPPLGDGYRIRAADTDDAGLSALSPPFTVAPPPRLLLERGGLLLAEQGGALRL</sequence>
<gene>
    <name evidence="1" type="ORF">GCM10010964_08190</name>
</gene>
<evidence type="ECO:0000313" key="2">
    <source>
        <dbReference type="Proteomes" id="UP000597507"/>
    </source>
</evidence>
<dbReference type="Proteomes" id="UP000597507">
    <property type="component" value="Unassembled WGS sequence"/>
</dbReference>